<dbReference type="CDD" id="cd07139">
    <property type="entry name" value="ALDH_AldA-Rv0768"/>
    <property type="match status" value="1"/>
</dbReference>
<sequence>MHAWDELYIGGTWVPSTGPGRIEVENPATERTVGRVPDGTPADMERAVDAARDAFDTGPWPRMTPDDRAAALEDMADALTARAGELAVTITMETGLPITIVELAHARPAIAALRHYARLVRTTAFEEDRPGARSPFRLRRLPSGVVAAIVPWNIPVLGACAKIGPALAAGCAVVLKPSPETPLSAFLLAEAAHEARLPPGVLNLVPGGREAGAALVAHPGVDKVTFTGSTAVGKRIAAVCAERMKRYSLELGGNAATIVLDDAPAERVAAGAVAMGLINNNGEACIVQGRILVPRAREKELAGAIAAAAGAIPVGDPADPRTLLGPMITRTHRDRVLGYVASGIAEGAELVHGGRVPAGFDRGWYVEPTVFTGVHNGMRIAREEIFGPVLTVIPYDGEEEAVAIANDTEYGLSGSVWAADPERAAAVGTRIRAGSIFVNGTLRLDADAPFGGFKESGIGREGGPEALAEYLEPQVMFLPAGEGRAPGPALSGDLT</sequence>
<evidence type="ECO:0000313" key="6">
    <source>
        <dbReference type="EMBL" id="MFC5746379.1"/>
    </source>
</evidence>
<evidence type="ECO:0000256" key="3">
    <source>
        <dbReference type="PROSITE-ProRule" id="PRU10007"/>
    </source>
</evidence>
<dbReference type="EMBL" id="JBHSON010000013">
    <property type="protein sequence ID" value="MFC5746379.1"/>
    <property type="molecule type" value="Genomic_DNA"/>
</dbReference>
<evidence type="ECO:0000256" key="1">
    <source>
        <dbReference type="ARBA" id="ARBA00009986"/>
    </source>
</evidence>
<evidence type="ECO:0000259" key="5">
    <source>
        <dbReference type="Pfam" id="PF00171"/>
    </source>
</evidence>
<evidence type="ECO:0000256" key="4">
    <source>
        <dbReference type="RuleBase" id="RU003345"/>
    </source>
</evidence>
<dbReference type="InterPro" id="IPR015590">
    <property type="entry name" value="Aldehyde_DH_dom"/>
</dbReference>
<dbReference type="RefSeq" id="WP_378282001.1">
    <property type="nucleotide sequence ID" value="NZ_JBHSON010000013.1"/>
</dbReference>
<dbReference type="InterPro" id="IPR016162">
    <property type="entry name" value="Ald_DH_N"/>
</dbReference>
<evidence type="ECO:0000256" key="2">
    <source>
        <dbReference type="ARBA" id="ARBA00023002"/>
    </source>
</evidence>
<dbReference type="Gene3D" id="3.40.309.10">
    <property type="entry name" value="Aldehyde Dehydrogenase, Chain A, domain 2"/>
    <property type="match status" value="1"/>
</dbReference>
<dbReference type="Pfam" id="PF00171">
    <property type="entry name" value="Aldedh"/>
    <property type="match status" value="1"/>
</dbReference>
<organism evidence="6 7">
    <name type="scientific">Actinomadura rugatobispora</name>
    <dbReference type="NCBI Taxonomy" id="1994"/>
    <lineage>
        <taxon>Bacteria</taxon>
        <taxon>Bacillati</taxon>
        <taxon>Actinomycetota</taxon>
        <taxon>Actinomycetes</taxon>
        <taxon>Streptosporangiales</taxon>
        <taxon>Thermomonosporaceae</taxon>
        <taxon>Actinomadura</taxon>
    </lineage>
</organism>
<dbReference type="PROSITE" id="PS00687">
    <property type="entry name" value="ALDEHYDE_DEHYDR_GLU"/>
    <property type="match status" value="1"/>
</dbReference>
<feature type="active site" evidence="3">
    <location>
        <position position="250"/>
    </location>
</feature>
<proteinExistence type="inferred from homology"/>
<evidence type="ECO:0000313" key="7">
    <source>
        <dbReference type="Proteomes" id="UP001596074"/>
    </source>
</evidence>
<dbReference type="Gene3D" id="3.40.605.10">
    <property type="entry name" value="Aldehyde Dehydrogenase, Chain A, domain 1"/>
    <property type="match status" value="1"/>
</dbReference>
<dbReference type="PANTHER" id="PTHR42804">
    <property type="entry name" value="ALDEHYDE DEHYDROGENASE"/>
    <property type="match status" value="1"/>
</dbReference>
<feature type="domain" description="Aldehyde dehydrogenase" evidence="5">
    <location>
        <begin position="13"/>
        <end position="474"/>
    </location>
</feature>
<comment type="similarity">
    <text evidence="1 4">Belongs to the aldehyde dehydrogenase family.</text>
</comment>
<dbReference type="InterPro" id="IPR016161">
    <property type="entry name" value="Ald_DH/histidinol_DH"/>
</dbReference>
<protein>
    <submittedName>
        <fullName evidence="6">Aldehyde dehydrogenase</fullName>
    </submittedName>
</protein>
<keyword evidence="7" id="KW-1185">Reference proteome</keyword>
<dbReference type="InterPro" id="IPR029510">
    <property type="entry name" value="Ald_DH_CS_GLU"/>
</dbReference>
<accession>A0ABW0ZWS8</accession>
<reference evidence="7" key="1">
    <citation type="journal article" date="2019" name="Int. J. Syst. Evol. Microbiol.">
        <title>The Global Catalogue of Microorganisms (GCM) 10K type strain sequencing project: providing services to taxonomists for standard genome sequencing and annotation.</title>
        <authorList>
            <consortium name="The Broad Institute Genomics Platform"/>
            <consortium name="The Broad Institute Genome Sequencing Center for Infectious Disease"/>
            <person name="Wu L."/>
            <person name="Ma J."/>
        </authorList>
    </citation>
    <scope>NUCLEOTIDE SEQUENCE [LARGE SCALE GENOMIC DNA]</scope>
    <source>
        <strain evidence="7">KCTC 42087</strain>
    </source>
</reference>
<dbReference type="InterPro" id="IPR016163">
    <property type="entry name" value="Ald_DH_C"/>
</dbReference>
<name>A0ABW0ZWS8_9ACTN</name>
<comment type="caution">
    <text evidence="6">The sequence shown here is derived from an EMBL/GenBank/DDBJ whole genome shotgun (WGS) entry which is preliminary data.</text>
</comment>
<keyword evidence="2 4" id="KW-0560">Oxidoreductase</keyword>
<gene>
    <name evidence="6" type="ORF">ACFPZN_12220</name>
</gene>
<dbReference type="PANTHER" id="PTHR42804:SF1">
    <property type="entry name" value="ALDEHYDE DEHYDROGENASE-RELATED"/>
    <property type="match status" value="1"/>
</dbReference>
<dbReference type="SUPFAM" id="SSF53720">
    <property type="entry name" value="ALDH-like"/>
    <property type="match status" value="1"/>
</dbReference>
<dbReference type="Proteomes" id="UP001596074">
    <property type="component" value="Unassembled WGS sequence"/>
</dbReference>